<sequence length="365" mass="41161">MIAIVQKKKISYLVSLDKDKSPGVYKKIVGTLQGVEQSGYISELVIKDTNPGFLAQFVEAIDSFDGEVLIIRSLCQYNFYLIPALIRAKSRGKKVILDIPTPNVVAFKELYNTNTSWLRKFKDVSYLALSGPVPFWFSTKILQYAQEGSWFALGNHKRTLLVGNGINVAAIQERKQAPLFDGTCLNLVCVASLNYWHGVDRLIKAMAIFNSEDYRLKIHLKIVGNGAVLTSLQELVEELSMQKYIQFLGFLDGENLYQEYEAAHLAVGSLALFRKNLNSASELKSREYCAAGIPFIGVGDDPDFPPNTPFRTQLPNRENINDLTDFFRNFNPDCLSYSPNQLRKFAWQNLDFSVKMKEILNAVGD</sequence>
<dbReference type="InterPro" id="IPR001296">
    <property type="entry name" value="Glyco_trans_1"/>
</dbReference>
<organism evidence="2 3">
    <name type="scientific">Algoriphagus winogradskyi</name>
    <dbReference type="NCBI Taxonomy" id="237017"/>
    <lineage>
        <taxon>Bacteria</taxon>
        <taxon>Pseudomonadati</taxon>
        <taxon>Bacteroidota</taxon>
        <taxon>Cytophagia</taxon>
        <taxon>Cytophagales</taxon>
        <taxon>Cyclobacteriaceae</taxon>
        <taxon>Algoriphagus</taxon>
    </lineage>
</organism>
<dbReference type="Pfam" id="PF00534">
    <property type="entry name" value="Glycos_transf_1"/>
    <property type="match status" value="1"/>
</dbReference>
<accession>A0ABY1NXW0</accession>
<reference evidence="2 3" key="1">
    <citation type="submission" date="2017-05" db="EMBL/GenBank/DDBJ databases">
        <authorList>
            <person name="Varghese N."/>
            <person name="Submissions S."/>
        </authorList>
    </citation>
    <scope>NUCLEOTIDE SEQUENCE [LARGE SCALE GENOMIC DNA]</scope>
    <source>
        <strain evidence="2 3">DSM 15360</strain>
    </source>
</reference>
<keyword evidence="2" id="KW-0808">Transferase</keyword>
<proteinExistence type="predicted"/>
<evidence type="ECO:0000313" key="2">
    <source>
        <dbReference type="EMBL" id="SMP20077.1"/>
    </source>
</evidence>
<keyword evidence="3" id="KW-1185">Reference proteome</keyword>
<dbReference type="GO" id="GO:0016740">
    <property type="term" value="F:transferase activity"/>
    <property type="evidence" value="ECO:0007669"/>
    <property type="project" value="UniProtKB-KW"/>
</dbReference>
<dbReference type="EMBL" id="FXUA01000003">
    <property type="protein sequence ID" value="SMP20077.1"/>
    <property type="molecule type" value="Genomic_DNA"/>
</dbReference>
<dbReference type="Gene3D" id="3.40.50.2000">
    <property type="entry name" value="Glycogen Phosphorylase B"/>
    <property type="match status" value="1"/>
</dbReference>
<comment type="caution">
    <text evidence="2">The sequence shown here is derived from an EMBL/GenBank/DDBJ whole genome shotgun (WGS) entry which is preliminary data.</text>
</comment>
<name>A0ABY1NXW0_9BACT</name>
<protein>
    <submittedName>
        <fullName evidence="2">Glycosyl transferases group 1</fullName>
    </submittedName>
</protein>
<feature type="domain" description="Glycosyl transferase family 1" evidence="1">
    <location>
        <begin position="175"/>
        <end position="267"/>
    </location>
</feature>
<evidence type="ECO:0000259" key="1">
    <source>
        <dbReference type="Pfam" id="PF00534"/>
    </source>
</evidence>
<dbReference type="SUPFAM" id="SSF53756">
    <property type="entry name" value="UDP-Glycosyltransferase/glycogen phosphorylase"/>
    <property type="match status" value="1"/>
</dbReference>
<dbReference type="Proteomes" id="UP001157915">
    <property type="component" value="Unassembled WGS sequence"/>
</dbReference>
<gene>
    <name evidence="2" type="ORF">SAMN06265367_10383</name>
</gene>
<dbReference type="RefSeq" id="WP_283412618.1">
    <property type="nucleotide sequence ID" value="NZ_FXUA01000003.1"/>
</dbReference>
<evidence type="ECO:0000313" key="3">
    <source>
        <dbReference type="Proteomes" id="UP001157915"/>
    </source>
</evidence>